<dbReference type="SUPFAM" id="SSF52540">
    <property type="entry name" value="P-loop containing nucleoside triphosphate hydrolases"/>
    <property type="match status" value="1"/>
</dbReference>
<dbReference type="NCBIfam" id="TIGR00678">
    <property type="entry name" value="holB"/>
    <property type="match status" value="1"/>
</dbReference>
<reference evidence="2" key="1">
    <citation type="submission" date="2018-12" db="EMBL/GenBank/DDBJ databases">
        <title>Complete genome sequencing of Jeotgalibaca sp. H21T32.</title>
        <authorList>
            <person name="Bae J.-W."/>
            <person name="Lee S.-Y."/>
        </authorList>
    </citation>
    <scope>NUCLEOTIDE SEQUENCE [LARGE SCALE GENOMIC DNA]</scope>
    <source>
        <strain evidence="2">H21T32</strain>
    </source>
</reference>
<dbReference type="PANTHER" id="PTHR11669:SF8">
    <property type="entry name" value="DNA POLYMERASE III SUBUNIT DELTA"/>
    <property type="match status" value="1"/>
</dbReference>
<dbReference type="GO" id="GO:0003887">
    <property type="term" value="F:DNA-directed DNA polymerase activity"/>
    <property type="evidence" value="ECO:0007669"/>
    <property type="project" value="UniProtKB-EC"/>
</dbReference>
<proteinExistence type="predicted"/>
<name>A0A3S9HA01_9LACT</name>
<dbReference type="InterPro" id="IPR050238">
    <property type="entry name" value="DNA_Rep/Repair_Clamp_Loader"/>
</dbReference>
<dbReference type="Pfam" id="PF13177">
    <property type="entry name" value="DNA_pol3_delta2"/>
    <property type="match status" value="1"/>
</dbReference>
<dbReference type="EC" id="2.7.7.7" evidence="1"/>
<dbReference type="GO" id="GO:0008408">
    <property type="term" value="F:3'-5' exonuclease activity"/>
    <property type="evidence" value="ECO:0007669"/>
    <property type="project" value="InterPro"/>
</dbReference>
<evidence type="ECO:0000313" key="1">
    <source>
        <dbReference type="EMBL" id="AZP04151.1"/>
    </source>
</evidence>
<dbReference type="KEGG" id="jeh:EJN90_05405"/>
<dbReference type="AlphaFoldDB" id="A0A3S9HA01"/>
<dbReference type="EMBL" id="CP034465">
    <property type="protein sequence ID" value="AZP04151.1"/>
    <property type="molecule type" value="Genomic_DNA"/>
</dbReference>
<dbReference type="Proteomes" id="UP000273326">
    <property type="component" value="Chromosome"/>
</dbReference>
<dbReference type="OrthoDB" id="9810148at2"/>
<dbReference type="InterPro" id="IPR027417">
    <property type="entry name" value="P-loop_NTPase"/>
</dbReference>
<dbReference type="GO" id="GO:0006261">
    <property type="term" value="P:DNA-templated DNA replication"/>
    <property type="evidence" value="ECO:0007669"/>
    <property type="project" value="TreeGrafter"/>
</dbReference>
<dbReference type="Gene3D" id="3.40.50.300">
    <property type="entry name" value="P-loop containing nucleotide triphosphate hydrolases"/>
    <property type="match status" value="1"/>
</dbReference>
<dbReference type="RefSeq" id="WP_126109286.1">
    <property type="nucleotide sequence ID" value="NZ_CP034465.1"/>
</dbReference>
<keyword evidence="2" id="KW-1185">Reference proteome</keyword>
<evidence type="ECO:0000313" key="2">
    <source>
        <dbReference type="Proteomes" id="UP000273326"/>
    </source>
</evidence>
<accession>A0A3S9HA01</accession>
<gene>
    <name evidence="1" type="primary">holB</name>
    <name evidence="1" type="ORF">EJN90_05405</name>
</gene>
<keyword evidence="1" id="KW-0808">Transferase</keyword>
<dbReference type="InterPro" id="IPR004622">
    <property type="entry name" value="DNA_pol_HolB"/>
</dbReference>
<organism evidence="1 2">
    <name type="scientific">Jeotgalibaca ciconiae</name>
    <dbReference type="NCBI Taxonomy" id="2496265"/>
    <lineage>
        <taxon>Bacteria</taxon>
        <taxon>Bacillati</taxon>
        <taxon>Bacillota</taxon>
        <taxon>Bacilli</taxon>
        <taxon>Lactobacillales</taxon>
        <taxon>Carnobacteriaceae</taxon>
        <taxon>Jeotgalibaca</taxon>
    </lineage>
</organism>
<protein>
    <submittedName>
        <fullName evidence="1">DNA polymerase III subunit delta</fullName>
        <ecNumber evidence="1">2.7.7.7</ecNumber>
    </submittedName>
</protein>
<dbReference type="FunFam" id="3.40.50.300:FF:001255">
    <property type="entry name" value="DNA polymerase III subunit delta"/>
    <property type="match status" value="1"/>
</dbReference>
<sequence length="327" mass="37356">MNEMSVKEKQPRLLELFVRSIRNQRLGHAYLFEGARGTGKKELANWIARTIFCENPQDGNPCFSCRSCLRIDEGNLPDLIELAPDGQSIKVDQIRQLKTEFFKSSVESSKKVYIIEDAEKMTISAANSLLTFLEEPGKDTYLFLLTTVKENILPTIRSRCQIIHFQPLKREVMEELLLSAGIDSQDAELLSAVTNDLEEAKGLAEDELFHALKEKSWNWFKLLTSSDPMAFIYVPTSLLEILKDKSHSLFYLDLLLFHYRDLLYVSFGNEEAVVQKKQLPEYKKMAQFLKDSKKITQAIESILQGKQALNANVQTQGVLESIVLKNQ</sequence>
<dbReference type="NCBIfam" id="NF005972">
    <property type="entry name" value="PRK08058.1"/>
    <property type="match status" value="1"/>
</dbReference>
<dbReference type="PANTHER" id="PTHR11669">
    <property type="entry name" value="REPLICATION FACTOR C / DNA POLYMERASE III GAMMA-TAU SUBUNIT"/>
    <property type="match status" value="1"/>
</dbReference>
<keyword evidence="1" id="KW-0548">Nucleotidyltransferase</keyword>